<evidence type="ECO:0000313" key="1">
    <source>
        <dbReference type="EMBL" id="HIY87638.1"/>
    </source>
</evidence>
<dbReference type="Pfam" id="PF13565">
    <property type="entry name" value="HTH_32"/>
    <property type="match status" value="1"/>
</dbReference>
<reference evidence="1" key="1">
    <citation type="journal article" date="2021" name="PeerJ">
        <title>Extensive microbial diversity within the chicken gut microbiome revealed by metagenomics and culture.</title>
        <authorList>
            <person name="Gilroy R."/>
            <person name="Ravi A."/>
            <person name="Getino M."/>
            <person name="Pursley I."/>
            <person name="Horton D.L."/>
            <person name="Alikhan N.F."/>
            <person name="Baker D."/>
            <person name="Gharbi K."/>
            <person name="Hall N."/>
            <person name="Watson M."/>
            <person name="Adriaenssens E.M."/>
            <person name="Foster-Nyarko E."/>
            <person name="Jarju S."/>
            <person name="Secka A."/>
            <person name="Antonio M."/>
            <person name="Oren A."/>
            <person name="Chaudhuri R.R."/>
            <person name="La Ragione R."/>
            <person name="Hildebrand F."/>
            <person name="Pallen M.J."/>
        </authorList>
    </citation>
    <scope>NUCLEOTIDE SEQUENCE</scope>
    <source>
        <strain evidence="1">Gambia2-208</strain>
    </source>
</reference>
<gene>
    <name evidence="1" type="ORF">H9824_02900</name>
</gene>
<proteinExistence type="predicted"/>
<evidence type="ECO:0000313" key="2">
    <source>
        <dbReference type="Proteomes" id="UP000886851"/>
    </source>
</evidence>
<name>A0A9D2CK59_9BACE</name>
<comment type="caution">
    <text evidence="1">The sequence shown here is derived from an EMBL/GenBank/DDBJ whole genome shotgun (WGS) entry which is preliminary data.</text>
</comment>
<dbReference type="EMBL" id="DXCV01000027">
    <property type="protein sequence ID" value="HIY87638.1"/>
    <property type="molecule type" value="Genomic_DNA"/>
</dbReference>
<organism evidence="1 2">
    <name type="scientific">Candidatus Bacteroides pullicola</name>
    <dbReference type="NCBI Taxonomy" id="2838475"/>
    <lineage>
        <taxon>Bacteria</taxon>
        <taxon>Pseudomonadati</taxon>
        <taxon>Bacteroidota</taxon>
        <taxon>Bacteroidia</taxon>
        <taxon>Bacteroidales</taxon>
        <taxon>Bacteroidaceae</taxon>
        <taxon>Bacteroides</taxon>
    </lineage>
</organism>
<protein>
    <submittedName>
        <fullName evidence="1">Helix-turn-helix domain-containing protein</fullName>
    </submittedName>
</protein>
<sequence>MAKIKIIELTASQRLQLEKGFREGKSHAFRMRCRAVLLKSSGLTSKAVGEQTEMTHISVNSWVKRFESEGIKGLETRPGRGRKPIMDCSDEEAVRIAIENDRQSVRKAKEAWQQATGKEASESTFRAFLSALARDIDV</sequence>
<dbReference type="SUPFAM" id="SSF46689">
    <property type="entry name" value="Homeodomain-like"/>
    <property type="match status" value="1"/>
</dbReference>
<dbReference type="AlphaFoldDB" id="A0A9D2CK59"/>
<dbReference type="InterPro" id="IPR009057">
    <property type="entry name" value="Homeodomain-like_sf"/>
</dbReference>
<dbReference type="Proteomes" id="UP000886851">
    <property type="component" value="Unassembled WGS sequence"/>
</dbReference>
<reference evidence="1" key="2">
    <citation type="submission" date="2021-04" db="EMBL/GenBank/DDBJ databases">
        <authorList>
            <person name="Gilroy R."/>
        </authorList>
    </citation>
    <scope>NUCLEOTIDE SEQUENCE</scope>
    <source>
        <strain evidence="1">Gambia2-208</strain>
    </source>
</reference>
<accession>A0A9D2CK59</accession>